<evidence type="ECO:0000256" key="6">
    <source>
        <dbReference type="RuleBase" id="RU003345"/>
    </source>
</evidence>
<dbReference type="InterPro" id="IPR015590">
    <property type="entry name" value="Aldehyde_DH_dom"/>
</dbReference>
<dbReference type="PANTHER" id="PTHR42804">
    <property type="entry name" value="ALDEHYDE DEHYDROGENASE"/>
    <property type="match status" value="1"/>
</dbReference>
<evidence type="ECO:0000256" key="3">
    <source>
        <dbReference type="ARBA" id="ARBA00024226"/>
    </source>
</evidence>
<comment type="similarity">
    <text evidence="1 6">Belongs to the aldehyde dehydrogenase family.</text>
</comment>
<evidence type="ECO:0000259" key="8">
    <source>
        <dbReference type="Pfam" id="PF00171"/>
    </source>
</evidence>
<dbReference type="SUPFAM" id="SSF53720">
    <property type="entry name" value="ALDH-like"/>
    <property type="match status" value="1"/>
</dbReference>
<protein>
    <recommendedName>
        <fullName evidence="3">aldehyde dehydrogenase (NAD(+))</fullName>
        <ecNumber evidence="3">1.2.1.3</ecNumber>
    </recommendedName>
</protein>
<sequence>MDLITRENPARVAEIVGSVPVTDPAAVDAAVRRADDAFRGWSGLPVAERVAALRRGADTVAGRLEELAPLLARESGKPLADSRGEIGFAVAFLRWVCDEAPAVLAATEVDDDAGRLVVRRKPYGVVGCVTPWNAPVILAMLKLGPALAAGNTAVLKPSPLAPLTITEVAAALPAVQVIHGGAETGRALAGHPLVRKVAFTGGDAAGREIAATAGAMITPAVLELGGNDPAVFLPDFALSDADYERLVMASFATAGQVCMAAKRLYVPRARTAEFTEAYLAAAERVLVVGDPLDPGVTMGPVISAAAAARIRALVADAAGGTAGGTATPLGRSAPGHDPASGYFVTPHLVTGLDDHAPLVAQEQFGPAVPLLAYDTEEEVLVRADAGELGLAASVWSADEERAFALAGRLGAGFVFVNTHNRTGMSLRAPFGGVKRSGYGREYGREGLLEYVQSAAVHVPAAFRPGGPGMAPGAYPGGVHDEPPRSAGTGRPPP</sequence>
<dbReference type="PANTHER" id="PTHR42804:SF1">
    <property type="entry name" value="ALDEHYDE DEHYDROGENASE-RELATED"/>
    <property type="match status" value="1"/>
</dbReference>
<accession>A0A1I4CJA9</accession>
<feature type="domain" description="Aldehyde dehydrogenase" evidence="8">
    <location>
        <begin position="6"/>
        <end position="454"/>
    </location>
</feature>
<evidence type="ECO:0000256" key="7">
    <source>
        <dbReference type="SAM" id="MobiDB-lite"/>
    </source>
</evidence>
<dbReference type="Gene3D" id="3.40.605.10">
    <property type="entry name" value="Aldehyde Dehydrogenase, Chain A, domain 1"/>
    <property type="match status" value="1"/>
</dbReference>
<evidence type="ECO:0000313" key="9">
    <source>
        <dbReference type="EMBL" id="SFK80995.1"/>
    </source>
</evidence>
<dbReference type="PROSITE" id="PS00070">
    <property type="entry name" value="ALDEHYDE_DEHYDR_CYS"/>
    <property type="match status" value="1"/>
</dbReference>
<dbReference type="InterPro" id="IPR029510">
    <property type="entry name" value="Ald_DH_CS_GLU"/>
</dbReference>
<name>A0A1I4CJA9_9ACTN</name>
<reference evidence="10" key="1">
    <citation type="submission" date="2016-10" db="EMBL/GenBank/DDBJ databases">
        <authorList>
            <person name="Varghese N."/>
            <person name="Submissions S."/>
        </authorList>
    </citation>
    <scope>NUCLEOTIDE SEQUENCE [LARGE SCALE GENOMIC DNA]</scope>
    <source>
        <strain evidence="10">CGMCC 4.2126</strain>
    </source>
</reference>
<dbReference type="EC" id="1.2.1.3" evidence="3"/>
<keyword evidence="2 6" id="KW-0560">Oxidoreductase</keyword>
<dbReference type="RefSeq" id="WP_093891114.1">
    <property type="nucleotide sequence ID" value="NZ_FOQY01000036.1"/>
</dbReference>
<dbReference type="InterPro" id="IPR016163">
    <property type="entry name" value="Ald_DH_C"/>
</dbReference>
<dbReference type="Gene3D" id="3.40.309.10">
    <property type="entry name" value="Aldehyde Dehydrogenase, Chain A, domain 2"/>
    <property type="match status" value="1"/>
</dbReference>
<dbReference type="Proteomes" id="UP000199111">
    <property type="component" value="Unassembled WGS sequence"/>
</dbReference>
<dbReference type="EMBL" id="FOQY01000036">
    <property type="protein sequence ID" value="SFK80995.1"/>
    <property type="molecule type" value="Genomic_DNA"/>
</dbReference>
<dbReference type="InterPro" id="IPR016161">
    <property type="entry name" value="Ald_DH/histidinol_DH"/>
</dbReference>
<dbReference type="GO" id="GO:0004029">
    <property type="term" value="F:aldehyde dehydrogenase (NAD+) activity"/>
    <property type="evidence" value="ECO:0007669"/>
    <property type="project" value="UniProtKB-EC"/>
</dbReference>
<evidence type="ECO:0000313" key="10">
    <source>
        <dbReference type="Proteomes" id="UP000199111"/>
    </source>
</evidence>
<keyword evidence="10" id="KW-1185">Reference proteome</keyword>
<dbReference type="InterPro" id="IPR016162">
    <property type="entry name" value="Ald_DH_N"/>
</dbReference>
<dbReference type="AlphaFoldDB" id="A0A1I4CJA9"/>
<feature type="region of interest" description="Disordered" evidence="7">
    <location>
        <begin position="466"/>
        <end position="493"/>
    </location>
</feature>
<evidence type="ECO:0000256" key="5">
    <source>
        <dbReference type="PROSITE-ProRule" id="PRU10007"/>
    </source>
</evidence>
<dbReference type="PROSITE" id="PS00687">
    <property type="entry name" value="ALDEHYDE_DEHYDR_GLU"/>
    <property type="match status" value="1"/>
</dbReference>
<organism evidence="9 10">
    <name type="scientific">Streptosporangium canum</name>
    <dbReference type="NCBI Taxonomy" id="324952"/>
    <lineage>
        <taxon>Bacteria</taxon>
        <taxon>Bacillati</taxon>
        <taxon>Actinomycetota</taxon>
        <taxon>Actinomycetes</taxon>
        <taxon>Streptosporangiales</taxon>
        <taxon>Streptosporangiaceae</taxon>
        <taxon>Streptosporangium</taxon>
    </lineage>
</organism>
<evidence type="ECO:0000256" key="4">
    <source>
        <dbReference type="ARBA" id="ARBA00049194"/>
    </source>
</evidence>
<dbReference type="Pfam" id="PF00171">
    <property type="entry name" value="Aldedh"/>
    <property type="match status" value="1"/>
</dbReference>
<evidence type="ECO:0000256" key="1">
    <source>
        <dbReference type="ARBA" id="ARBA00009986"/>
    </source>
</evidence>
<feature type="compositionally biased region" description="Low complexity" evidence="7">
    <location>
        <begin position="466"/>
        <end position="477"/>
    </location>
</feature>
<comment type="catalytic activity">
    <reaction evidence="4">
        <text>an aldehyde + NAD(+) + H2O = a carboxylate + NADH + 2 H(+)</text>
        <dbReference type="Rhea" id="RHEA:16185"/>
        <dbReference type="ChEBI" id="CHEBI:15377"/>
        <dbReference type="ChEBI" id="CHEBI:15378"/>
        <dbReference type="ChEBI" id="CHEBI:17478"/>
        <dbReference type="ChEBI" id="CHEBI:29067"/>
        <dbReference type="ChEBI" id="CHEBI:57540"/>
        <dbReference type="ChEBI" id="CHEBI:57945"/>
        <dbReference type="EC" id="1.2.1.3"/>
    </reaction>
</comment>
<dbReference type="InterPro" id="IPR016160">
    <property type="entry name" value="Ald_DH_CS_CYS"/>
</dbReference>
<gene>
    <name evidence="9" type="ORF">SAMN05216275_13625</name>
</gene>
<feature type="active site" evidence="5">
    <location>
        <position position="223"/>
    </location>
</feature>
<dbReference type="GeneID" id="96302564"/>
<evidence type="ECO:0000256" key="2">
    <source>
        <dbReference type="ARBA" id="ARBA00023002"/>
    </source>
</evidence>
<proteinExistence type="inferred from homology"/>